<proteinExistence type="predicted"/>
<feature type="transmembrane region" description="Helical" evidence="1">
    <location>
        <begin position="6"/>
        <end position="25"/>
    </location>
</feature>
<evidence type="ECO:0000313" key="3">
    <source>
        <dbReference type="Proteomes" id="UP000438429"/>
    </source>
</evidence>
<comment type="caution">
    <text evidence="2">The sequence shown here is derived from an EMBL/GenBank/DDBJ whole genome shotgun (WGS) entry which is preliminary data.</text>
</comment>
<protein>
    <submittedName>
        <fullName evidence="2">Uncharacterized protein</fullName>
    </submittedName>
</protein>
<evidence type="ECO:0000313" key="2">
    <source>
        <dbReference type="EMBL" id="KAF0039338.1"/>
    </source>
</evidence>
<dbReference type="Proteomes" id="UP000438429">
    <property type="component" value="Unassembled WGS sequence"/>
</dbReference>
<gene>
    <name evidence="2" type="ORF">F2P81_007573</name>
</gene>
<keyword evidence="1" id="KW-0472">Membrane</keyword>
<sequence>MIRVSVYFILTVKVCFIFVSVLNFLSRTTCFVLNCNVCAPASGKNRNPAYLLRRAAERRSCDGAVRSQWKYTH</sequence>
<dbReference type="EMBL" id="VEVO01000007">
    <property type="protein sequence ID" value="KAF0039338.1"/>
    <property type="molecule type" value="Genomic_DNA"/>
</dbReference>
<evidence type="ECO:0000256" key="1">
    <source>
        <dbReference type="SAM" id="Phobius"/>
    </source>
</evidence>
<keyword evidence="1" id="KW-1133">Transmembrane helix</keyword>
<keyword evidence="1" id="KW-0812">Transmembrane</keyword>
<accession>A0A6A4T4T1</accession>
<dbReference type="AlphaFoldDB" id="A0A6A4T4T1"/>
<name>A0A6A4T4T1_SCOMX</name>
<reference evidence="2 3" key="1">
    <citation type="submission" date="2019-06" db="EMBL/GenBank/DDBJ databases">
        <title>Draft genomes of female and male turbot (Scophthalmus maximus).</title>
        <authorList>
            <person name="Xu H."/>
            <person name="Xu X.-W."/>
            <person name="Shao C."/>
            <person name="Chen S."/>
        </authorList>
    </citation>
    <scope>NUCLEOTIDE SEQUENCE [LARGE SCALE GENOMIC DNA]</scope>
    <source>
        <strain evidence="2">Ysfricsl-2016a</strain>
        <tissue evidence="2">Blood</tissue>
    </source>
</reference>
<organism evidence="2 3">
    <name type="scientific">Scophthalmus maximus</name>
    <name type="common">Turbot</name>
    <name type="synonym">Psetta maxima</name>
    <dbReference type="NCBI Taxonomy" id="52904"/>
    <lineage>
        <taxon>Eukaryota</taxon>
        <taxon>Metazoa</taxon>
        <taxon>Chordata</taxon>
        <taxon>Craniata</taxon>
        <taxon>Vertebrata</taxon>
        <taxon>Euteleostomi</taxon>
        <taxon>Actinopterygii</taxon>
        <taxon>Neopterygii</taxon>
        <taxon>Teleostei</taxon>
        <taxon>Neoteleostei</taxon>
        <taxon>Acanthomorphata</taxon>
        <taxon>Carangaria</taxon>
        <taxon>Pleuronectiformes</taxon>
        <taxon>Pleuronectoidei</taxon>
        <taxon>Scophthalmidae</taxon>
        <taxon>Scophthalmus</taxon>
    </lineage>
</organism>